<protein>
    <submittedName>
        <fullName evidence="1">ATPase, P-type (Transporting), HAD superfamily, subfamily IC</fullName>
    </submittedName>
</protein>
<dbReference type="EMBL" id="FQXR01000006">
    <property type="protein sequence ID" value="SHH96466.1"/>
    <property type="molecule type" value="Genomic_DNA"/>
</dbReference>
<dbReference type="Proteomes" id="UP000184389">
    <property type="component" value="Unassembled WGS sequence"/>
</dbReference>
<sequence length="157" mass="17408">MMKVDIPGYKNIEIENVVFDYNGTIAEDGILIEGVGELILELVSKGIKVYVLTADTNGTVRNQCEHLPAEIEVFDGEEATIHKRKFVEKIGKYKTVSIGNGRNDIEMFQMSRLSIAVIGSEGCFSKALISADIVVNNIIDAIQLILKPHRLKATMRN</sequence>
<dbReference type="STRING" id="1123281.SAMN02745180_01583"/>
<evidence type="ECO:0000313" key="1">
    <source>
        <dbReference type="EMBL" id="SHH96466.1"/>
    </source>
</evidence>
<dbReference type="SUPFAM" id="SSF56784">
    <property type="entry name" value="HAD-like"/>
    <property type="match status" value="1"/>
</dbReference>
<reference evidence="1 2" key="1">
    <citation type="submission" date="2016-11" db="EMBL/GenBank/DDBJ databases">
        <authorList>
            <person name="Jaros S."/>
            <person name="Januszkiewicz K."/>
            <person name="Wedrychowicz H."/>
        </authorList>
    </citation>
    <scope>NUCLEOTIDE SEQUENCE [LARGE SCALE GENOMIC DNA]</scope>
    <source>
        <strain evidence="1 2">DSM 13106</strain>
    </source>
</reference>
<evidence type="ECO:0000313" key="2">
    <source>
        <dbReference type="Proteomes" id="UP000184389"/>
    </source>
</evidence>
<gene>
    <name evidence="1" type="ORF">SAMN02745180_01583</name>
</gene>
<dbReference type="Pfam" id="PF08282">
    <property type="entry name" value="Hydrolase_3"/>
    <property type="match status" value="1"/>
</dbReference>
<dbReference type="RefSeq" id="WP_072744247.1">
    <property type="nucleotide sequence ID" value="NZ_FQXR01000006.1"/>
</dbReference>
<dbReference type="InterPro" id="IPR036412">
    <property type="entry name" value="HAD-like_sf"/>
</dbReference>
<keyword evidence="2" id="KW-1185">Reference proteome</keyword>
<accession>A0A1M5X9L3</accession>
<dbReference type="AlphaFoldDB" id="A0A1M5X9L3"/>
<dbReference type="Gene3D" id="3.40.50.1000">
    <property type="entry name" value="HAD superfamily/HAD-like"/>
    <property type="match status" value="1"/>
</dbReference>
<name>A0A1M5X9L3_9FIRM</name>
<organism evidence="1 2">
    <name type="scientific">Sporanaerobacter acetigenes DSM 13106</name>
    <dbReference type="NCBI Taxonomy" id="1123281"/>
    <lineage>
        <taxon>Bacteria</taxon>
        <taxon>Bacillati</taxon>
        <taxon>Bacillota</taxon>
        <taxon>Tissierellia</taxon>
        <taxon>Tissierellales</taxon>
        <taxon>Sporanaerobacteraceae</taxon>
        <taxon>Sporanaerobacter</taxon>
    </lineage>
</organism>
<dbReference type="InterPro" id="IPR023214">
    <property type="entry name" value="HAD_sf"/>
</dbReference>
<proteinExistence type="predicted"/>
<dbReference type="OrthoDB" id="159409at2"/>